<name>A0A640TWL1_STRNI</name>
<reference evidence="1 2" key="1">
    <citation type="submission" date="2019-12" db="EMBL/GenBank/DDBJ databases">
        <title>Whole genome shotgun sequence of Streptomyces libani subsp. libani NBRC 13452.</title>
        <authorList>
            <person name="Ichikawa N."/>
            <person name="Kimura A."/>
            <person name="Kitahashi Y."/>
            <person name="Komaki H."/>
            <person name="Tamura T."/>
        </authorList>
    </citation>
    <scope>NUCLEOTIDE SEQUENCE [LARGE SCALE GENOMIC DNA]</scope>
    <source>
        <strain evidence="1 2">NBRC 13452</strain>
    </source>
</reference>
<proteinExistence type="predicted"/>
<comment type="caution">
    <text evidence="1">The sequence shown here is derived from an EMBL/GenBank/DDBJ whole genome shotgun (WGS) entry which is preliminary data.</text>
</comment>
<evidence type="ECO:0000313" key="2">
    <source>
        <dbReference type="Proteomes" id="UP000429552"/>
    </source>
</evidence>
<protein>
    <submittedName>
        <fullName evidence="1">Uncharacterized protein</fullName>
    </submittedName>
</protein>
<sequence>MAETEWEASEPPWARRGTERIPCYFCGGRTAILSFGDRTDDPGRLELYCENQMCDAREVVVLVQRDGAGAHDRADVRALHEVDRPRETPADMDVMARYEDKKNITARRQSTTSLALVVEAHQEE</sequence>
<dbReference type="EMBL" id="BLIP01000003">
    <property type="protein sequence ID" value="GFE27530.1"/>
    <property type="molecule type" value="Genomic_DNA"/>
</dbReference>
<dbReference type="Proteomes" id="UP000429552">
    <property type="component" value="Unassembled WGS sequence"/>
</dbReference>
<accession>A0A640TWL1</accession>
<organism evidence="1 2">
    <name type="scientific">Streptomyces nigrescens</name>
    <dbReference type="NCBI Taxonomy" id="1920"/>
    <lineage>
        <taxon>Bacteria</taxon>
        <taxon>Bacillati</taxon>
        <taxon>Actinomycetota</taxon>
        <taxon>Actinomycetes</taxon>
        <taxon>Kitasatosporales</taxon>
        <taxon>Streptomycetaceae</taxon>
        <taxon>Streptomyces</taxon>
    </lineage>
</organism>
<dbReference type="AlphaFoldDB" id="A0A640TWL1"/>
<gene>
    <name evidence="1" type="ORF">Sliba_79830</name>
</gene>
<evidence type="ECO:0000313" key="1">
    <source>
        <dbReference type="EMBL" id="GFE27530.1"/>
    </source>
</evidence>